<name>A0ABY7ARN9_9ALTE</name>
<keyword evidence="6" id="KW-1185">Reference proteome</keyword>
<organism evidence="5 6">
    <name type="scientific">Catenovulum adriaticum</name>
    <dbReference type="NCBI Taxonomy" id="2984846"/>
    <lineage>
        <taxon>Bacteria</taxon>
        <taxon>Pseudomonadati</taxon>
        <taxon>Pseudomonadota</taxon>
        <taxon>Gammaproteobacteria</taxon>
        <taxon>Alteromonadales</taxon>
        <taxon>Alteromonadaceae</taxon>
        <taxon>Catenovulum</taxon>
    </lineage>
</organism>
<dbReference type="EMBL" id="CP109967">
    <property type="protein sequence ID" value="WAJ72208.1"/>
    <property type="molecule type" value="Genomic_DNA"/>
</dbReference>
<dbReference type="Proteomes" id="UP001163726">
    <property type="component" value="Plasmid pCadTS8_2"/>
</dbReference>
<evidence type="ECO:0000259" key="4">
    <source>
        <dbReference type="Pfam" id="PF00884"/>
    </source>
</evidence>
<keyword evidence="1" id="KW-0479">Metal-binding</keyword>
<dbReference type="InterPro" id="IPR017850">
    <property type="entry name" value="Alkaline_phosphatase_core_sf"/>
</dbReference>
<keyword evidence="2" id="KW-0378">Hydrolase</keyword>
<feature type="signal peptide" evidence="3">
    <location>
        <begin position="1"/>
        <end position="26"/>
    </location>
</feature>
<gene>
    <name evidence="5" type="ORF">OLW01_18200</name>
</gene>
<dbReference type="PANTHER" id="PTHR45953:SF1">
    <property type="entry name" value="IDURONATE 2-SULFATASE"/>
    <property type="match status" value="1"/>
</dbReference>
<keyword evidence="3" id="KW-0732">Signal</keyword>
<dbReference type="SUPFAM" id="SSF53649">
    <property type="entry name" value="Alkaline phosphatase-like"/>
    <property type="match status" value="1"/>
</dbReference>
<proteinExistence type="predicted"/>
<dbReference type="Gene3D" id="3.40.720.10">
    <property type="entry name" value="Alkaline Phosphatase, subunit A"/>
    <property type="match status" value="1"/>
</dbReference>
<feature type="chain" id="PRO_5045426188" evidence="3">
    <location>
        <begin position="27"/>
        <end position="654"/>
    </location>
</feature>
<feature type="domain" description="Sulfatase N-terminal" evidence="4">
    <location>
        <begin position="69"/>
        <end position="492"/>
    </location>
</feature>
<reference evidence="5" key="1">
    <citation type="submission" date="2022-10" db="EMBL/GenBank/DDBJ databases">
        <title>Catenovulum adriacola sp. nov. isolated in the Harbour of Susak.</title>
        <authorList>
            <person name="Schoch T."/>
            <person name="Reich S.J."/>
            <person name="Stoeferle S."/>
            <person name="Flaiz M."/>
            <person name="Kazda M."/>
            <person name="Riedel C.U."/>
            <person name="Duerre P."/>
        </authorList>
    </citation>
    <scope>NUCLEOTIDE SEQUENCE</scope>
    <source>
        <strain evidence="5">TS8</strain>
        <plasmid evidence="5">pCadTS8_2</plasmid>
    </source>
</reference>
<accession>A0ABY7ARN9</accession>
<dbReference type="RefSeq" id="WP_268076923.1">
    <property type="nucleotide sequence ID" value="NZ_CP109967.1"/>
</dbReference>
<evidence type="ECO:0000256" key="2">
    <source>
        <dbReference type="ARBA" id="ARBA00022801"/>
    </source>
</evidence>
<evidence type="ECO:0000256" key="3">
    <source>
        <dbReference type="SAM" id="SignalP"/>
    </source>
</evidence>
<dbReference type="InterPro" id="IPR000917">
    <property type="entry name" value="Sulfatase_N"/>
</dbReference>
<sequence>MNKTLKTRLKWSFTASTFFGLLGCTAINSPQVAVNAQQANEHRIPANRVAMNVAKALPNNASQNTKVKPNILWILTDDQRADSIAAVNQALTGKKESELGYVESPNLDALAKEGVLFPLAYNQSPGCSPSRYSMATGQYPHHSGRYGFEYAHRENQTAKPMIPEVLRAHGYQTMLAGKAGLRTKNSPDKGGTPLIYDFEVERYALEKAGIGDWGKTAEYNWAKSNRPISITEHLYFPDGTVDSFLYHKNGKYISAPNPVDKKLDIIRSYTRGSKTLIMAGESPMPEDKTLDGRILEAYQNYLGNANQEYTSMLGDKIIGPKDEKPVMVSLSFHFPHTPVLPPKTYQDRFEQFPYKIPEFSKDELEKLPKQLVSLYNSMKVDDLTKAEKLRIIQDYYAYTAYGDSLIGKAIKDFKAFSEKTNRPYIIIATVGDHGWHLGEQGISAKFAPWNKSGHGAMIVADSSGEHFPKNTVHTDFVEYVDIAPTIYSAAGIDVEKQTPYLDGFDLAKVIRQPDLKRDYVLGELNQIAGDRVYLRSKRFGFSMKIRPFNGKPGVTHAAGENIMWAVNASAKDVELALYDMKCDPKERNNVAYDPAYAKIANALRIKAQNIFLGDNRLEVNWKKANVSHVSDFAVGAHDRKLPELANLEIPSCKH</sequence>
<dbReference type="PANTHER" id="PTHR45953">
    <property type="entry name" value="IDURONATE 2-SULFATASE"/>
    <property type="match status" value="1"/>
</dbReference>
<keyword evidence="5" id="KW-0614">Plasmid</keyword>
<dbReference type="Pfam" id="PF00884">
    <property type="entry name" value="Sulfatase"/>
    <property type="match status" value="1"/>
</dbReference>
<dbReference type="PROSITE" id="PS51257">
    <property type="entry name" value="PROKAR_LIPOPROTEIN"/>
    <property type="match status" value="1"/>
</dbReference>
<dbReference type="CDD" id="cd16153">
    <property type="entry name" value="sulfatase_like"/>
    <property type="match status" value="1"/>
</dbReference>
<evidence type="ECO:0000313" key="5">
    <source>
        <dbReference type="EMBL" id="WAJ72208.1"/>
    </source>
</evidence>
<evidence type="ECO:0000256" key="1">
    <source>
        <dbReference type="ARBA" id="ARBA00022723"/>
    </source>
</evidence>
<evidence type="ECO:0000313" key="6">
    <source>
        <dbReference type="Proteomes" id="UP001163726"/>
    </source>
</evidence>
<protein>
    <submittedName>
        <fullName evidence="5">Sulfatase-like hydrolase/transferase</fullName>
    </submittedName>
</protein>
<geneLocation type="plasmid" evidence="5 6">
    <name>pCadTS8_2</name>
</geneLocation>